<dbReference type="InterPro" id="IPR020843">
    <property type="entry name" value="ER"/>
</dbReference>
<dbReference type="PROSITE" id="PS01162">
    <property type="entry name" value="QOR_ZETA_CRYSTAL"/>
    <property type="match status" value="1"/>
</dbReference>
<organism evidence="2 3">
    <name type="scientific">Tetrabaena socialis</name>
    <dbReference type="NCBI Taxonomy" id="47790"/>
    <lineage>
        <taxon>Eukaryota</taxon>
        <taxon>Viridiplantae</taxon>
        <taxon>Chlorophyta</taxon>
        <taxon>core chlorophytes</taxon>
        <taxon>Chlorophyceae</taxon>
        <taxon>CS clade</taxon>
        <taxon>Chlamydomonadales</taxon>
        <taxon>Tetrabaenaceae</taxon>
        <taxon>Tetrabaena</taxon>
    </lineage>
</organism>
<evidence type="ECO:0000259" key="1">
    <source>
        <dbReference type="SMART" id="SM00829"/>
    </source>
</evidence>
<dbReference type="Proteomes" id="UP000236333">
    <property type="component" value="Unassembled WGS sequence"/>
</dbReference>
<accession>A0A2J7ZY71</accession>
<evidence type="ECO:0000313" key="2">
    <source>
        <dbReference type="EMBL" id="PNH05219.1"/>
    </source>
</evidence>
<dbReference type="SMART" id="SM00829">
    <property type="entry name" value="PKS_ER"/>
    <property type="match status" value="1"/>
</dbReference>
<sequence length="334" mass="35843">MKAIVMTGYGAPKDVLELRTDHPKPLRKKGEVLVAVRATSINPGECKVRQGILPKGMIKVPQILGCDVAGEVLETDPTSKFKVGDRVFGCTGQILSDPWGTYAELVSAKEDRLLAIPDGVSFEQAAAMPIAGMTAWQALAPSMPLQGKRVLVHAGAGGIGHFAVQIAKAQGAYVATTCSGRNVEFVTQELGADLAIDYTKDKFEEVAGAPYDLVLDLVGEEPRSWPLLKKNGRMAVISWDKMVEGKSGGGLVFAIVWRIMKMKTSSALGLCPKYDSVAQEYGSGKGLEDLVKLVAAGSVKVHIERVVMLEQIPEAHEYSEQGRTRGKVVVSLQP</sequence>
<dbReference type="CDD" id="cd05289">
    <property type="entry name" value="MDR_like_2"/>
    <property type="match status" value="1"/>
</dbReference>
<evidence type="ECO:0000313" key="3">
    <source>
        <dbReference type="Proteomes" id="UP000236333"/>
    </source>
</evidence>
<feature type="domain" description="Enoyl reductase (ER)" evidence="1">
    <location>
        <begin position="11"/>
        <end position="330"/>
    </location>
</feature>
<comment type="caution">
    <text evidence="2">The sequence shown here is derived from an EMBL/GenBank/DDBJ whole genome shotgun (WGS) entry which is preliminary data.</text>
</comment>
<proteinExistence type="predicted"/>
<dbReference type="Gene3D" id="3.90.180.10">
    <property type="entry name" value="Medium-chain alcohol dehydrogenases, catalytic domain"/>
    <property type="match status" value="1"/>
</dbReference>
<dbReference type="Pfam" id="PF08240">
    <property type="entry name" value="ADH_N"/>
    <property type="match status" value="1"/>
</dbReference>
<dbReference type="OrthoDB" id="48317at2759"/>
<dbReference type="Pfam" id="PF13602">
    <property type="entry name" value="ADH_zinc_N_2"/>
    <property type="match status" value="1"/>
</dbReference>
<dbReference type="InterPro" id="IPR002364">
    <property type="entry name" value="Quin_OxRdtase/zeta-crystal_CS"/>
</dbReference>
<name>A0A2J7ZY71_9CHLO</name>
<dbReference type="PANTHER" id="PTHR11695:SF648">
    <property type="entry name" value="ZINC-BINDING OXIDOREDUCTASE"/>
    <property type="match status" value="1"/>
</dbReference>
<dbReference type="InterPro" id="IPR050700">
    <property type="entry name" value="YIM1/Zinc_Alcohol_DH_Fams"/>
</dbReference>
<dbReference type="SUPFAM" id="SSF51735">
    <property type="entry name" value="NAD(P)-binding Rossmann-fold domains"/>
    <property type="match status" value="1"/>
</dbReference>
<keyword evidence="3" id="KW-1185">Reference proteome</keyword>
<dbReference type="GO" id="GO:0016491">
    <property type="term" value="F:oxidoreductase activity"/>
    <property type="evidence" value="ECO:0007669"/>
    <property type="project" value="InterPro"/>
</dbReference>
<dbReference type="GO" id="GO:0008270">
    <property type="term" value="F:zinc ion binding"/>
    <property type="evidence" value="ECO:0007669"/>
    <property type="project" value="InterPro"/>
</dbReference>
<dbReference type="EMBL" id="PGGS01000323">
    <property type="protein sequence ID" value="PNH05219.1"/>
    <property type="molecule type" value="Genomic_DNA"/>
</dbReference>
<dbReference type="InterPro" id="IPR011032">
    <property type="entry name" value="GroES-like_sf"/>
</dbReference>
<dbReference type="PANTHER" id="PTHR11695">
    <property type="entry name" value="ALCOHOL DEHYDROGENASE RELATED"/>
    <property type="match status" value="1"/>
</dbReference>
<protein>
    <submittedName>
        <fullName evidence="2">Reticulon-4-interacting protein 1, mitochondrial</fullName>
    </submittedName>
</protein>
<dbReference type="SUPFAM" id="SSF50129">
    <property type="entry name" value="GroES-like"/>
    <property type="match status" value="1"/>
</dbReference>
<dbReference type="Gene3D" id="3.40.50.720">
    <property type="entry name" value="NAD(P)-binding Rossmann-like Domain"/>
    <property type="match status" value="1"/>
</dbReference>
<dbReference type="InterPro" id="IPR036291">
    <property type="entry name" value="NAD(P)-bd_dom_sf"/>
</dbReference>
<reference evidence="2 3" key="1">
    <citation type="journal article" date="2017" name="Mol. Biol. Evol.">
        <title>The 4-celled Tetrabaena socialis nuclear genome reveals the essential components for genetic control of cell number at the origin of multicellularity in the volvocine lineage.</title>
        <authorList>
            <person name="Featherston J."/>
            <person name="Arakaki Y."/>
            <person name="Hanschen E.R."/>
            <person name="Ferris P.J."/>
            <person name="Michod R.E."/>
            <person name="Olson B.J.S.C."/>
            <person name="Nozaki H."/>
            <person name="Durand P.M."/>
        </authorList>
    </citation>
    <scope>NUCLEOTIDE SEQUENCE [LARGE SCALE GENOMIC DNA]</scope>
    <source>
        <strain evidence="2 3">NIES-571</strain>
    </source>
</reference>
<dbReference type="AlphaFoldDB" id="A0A2J7ZY71"/>
<dbReference type="InterPro" id="IPR013154">
    <property type="entry name" value="ADH-like_N"/>
</dbReference>
<gene>
    <name evidence="2" type="ORF">TSOC_008544</name>
</gene>